<feature type="transmembrane region" description="Helical" evidence="6">
    <location>
        <begin position="167"/>
        <end position="189"/>
    </location>
</feature>
<dbReference type="EMBL" id="CP101508">
    <property type="protein sequence ID" value="UTV27876.1"/>
    <property type="molecule type" value="Genomic_DNA"/>
</dbReference>
<feature type="transmembrane region" description="Helical" evidence="6">
    <location>
        <begin position="78"/>
        <end position="97"/>
    </location>
</feature>
<reference evidence="8" key="1">
    <citation type="submission" date="2022-07" db="EMBL/GenBank/DDBJ databases">
        <title>Genome sequencing of Photobacterium atrarenae GJH2-4.</title>
        <authorList>
            <person name="Park S.-J."/>
        </authorList>
    </citation>
    <scope>NUCLEOTIDE SEQUENCE</scope>
    <source>
        <strain evidence="8">GJH2-4</strain>
    </source>
</reference>
<dbReference type="PROSITE" id="PS50850">
    <property type="entry name" value="MFS"/>
    <property type="match status" value="1"/>
</dbReference>
<dbReference type="SUPFAM" id="SSF103473">
    <property type="entry name" value="MFS general substrate transporter"/>
    <property type="match status" value="1"/>
</dbReference>
<keyword evidence="9" id="KW-1185">Reference proteome</keyword>
<feature type="transmembrane region" description="Helical" evidence="6">
    <location>
        <begin position="247"/>
        <end position="267"/>
    </location>
</feature>
<evidence type="ECO:0000256" key="5">
    <source>
        <dbReference type="ARBA" id="ARBA00023136"/>
    </source>
</evidence>
<accession>A0ABY5GFC4</accession>
<organism evidence="8 9">
    <name type="scientific">Photobacterium atrarenae</name>
    <dbReference type="NCBI Taxonomy" id="865757"/>
    <lineage>
        <taxon>Bacteria</taxon>
        <taxon>Pseudomonadati</taxon>
        <taxon>Pseudomonadota</taxon>
        <taxon>Gammaproteobacteria</taxon>
        <taxon>Vibrionales</taxon>
        <taxon>Vibrionaceae</taxon>
        <taxon>Photobacterium</taxon>
    </lineage>
</organism>
<sequence>MHTTAKPSIPVSVYVLALGIFAMINCELQVLGMMPQMARDLEITISQVGYLVSIYAAAMALGGPLLTLGLGSQPPKKTFYLLFALFVIGEILGALAQGYPMLIVSRLITGAVSGAFFGTALGTCHRLVAPELGIRAVAIVLAGIMVGTILGLPLASLVGEYYGWRASFWFVVALAVLAALGTAALLPALPAAAKIGLRQELAAFRNRQLWSVFATSFCVIGATYAAFSYFVPILTQLTGLAHNSVTWLLFAYGITMLIGNHIVARLAGPRNLRILATGMVLHSLFLVLLALQTHQSWAAVIAVLGLGLTGISMNPAMVSRVMQVPNGERPLVNTVHASVITLGIMFGSYASGQVLEWGYSLHSPMWVGIAIAMTGLLTLLLDRARPETPAASEPLRAGAATPSTHP</sequence>
<keyword evidence="3 6" id="KW-0812">Transmembrane</keyword>
<feature type="transmembrane region" description="Helical" evidence="6">
    <location>
        <begin position="103"/>
        <end position="124"/>
    </location>
</feature>
<gene>
    <name evidence="8" type="ORF">NNL38_00690</name>
</gene>
<feature type="transmembrane region" description="Helical" evidence="6">
    <location>
        <begin position="209"/>
        <end position="227"/>
    </location>
</feature>
<dbReference type="PANTHER" id="PTHR43124">
    <property type="entry name" value="PURINE EFFLUX PUMP PBUE"/>
    <property type="match status" value="1"/>
</dbReference>
<feature type="transmembrane region" description="Helical" evidence="6">
    <location>
        <begin position="52"/>
        <end position="71"/>
    </location>
</feature>
<evidence type="ECO:0000313" key="9">
    <source>
        <dbReference type="Proteomes" id="UP001057998"/>
    </source>
</evidence>
<feature type="transmembrane region" description="Helical" evidence="6">
    <location>
        <begin position="297"/>
        <end position="318"/>
    </location>
</feature>
<dbReference type="Gene3D" id="1.20.1250.20">
    <property type="entry name" value="MFS general substrate transporter like domains"/>
    <property type="match status" value="2"/>
</dbReference>
<feature type="transmembrane region" description="Helical" evidence="6">
    <location>
        <begin position="274"/>
        <end position="291"/>
    </location>
</feature>
<keyword evidence="4 6" id="KW-1133">Transmembrane helix</keyword>
<evidence type="ECO:0000256" key="1">
    <source>
        <dbReference type="ARBA" id="ARBA00004651"/>
    </source>
</evidence>
<proteinExistence type="predicted"/>
<name>A0ABY5GFC4_9GAMM</name>
<dbReference type="Proteomes" id="UP001057998">
    <property type="component" value="Chromosome 1"/>
</dbReference>
<keyword evidence="5 6" id="KW-0472">Membrane</keyword>
<dbReference type="InterPro" id="IPR011701">
    <property type="entry name" value="MFS"/>
</dbReference>
<evidence type="ECO:0000256" key="3">
    <source>
        <dbReference type="ARBA" id="ARBA00022692"/>
    </source>
</evidence>
<feature type="domain" description="Major facilitator superfamily (MFS) profile" evidence="7">
    <location>
        <begin position="12"/>
        <end position="387"/>
    </location>
</feature>
<dbReference type="RefSeq" id="WP_255389132.1">
    <property type="nucleotide sequence ID" value="NZ_CP101508.1"/>
</dbReference>
<dbReference type="InterPro" id="IPR020846">
    <property type="entry name" value="MFS_dom"/>
</dbReference>
<evidence type="ECO:0000256" key="6">
    <source>
        <dbReference type="SAM" id="Phobius"/>
    </source>
</evidence>
<dbReference type="Pfam" id="PF07690">
    <property type="entry name" value="MFS_1"/>
    <property type="match status" value="1"/>
</dbReference>
<evidence type="ECO:0000256" key="4">
    <source>
        <dbReference type="ARBA" id="ARBA00022989"/>
    </source>
</evidence>
<evidence type="ECO:0000256" key="2">
    <source>
        <dbReference type="ARBA" id="ARBA00022475"/>
    </source>
</evidence>
<keyword evidence="2" id="KW-1003">Cell membrane</keyword>
<evidence type="ECO:0000313" key="8">
    <source>
        <dbReference type="EMBL" id="UTV27876.1"/>
    </source>
</evidence>
<dbReference type="InterPro" id="IPR050189">
    <property type="entry name" value="MFS_Efflux_Transporters"/>
</dbReference>
<dbReference type="PANTHER" id="PTHR43124:SF8">
    <property type="entry name" value="INNER MEMBRANE TRANSPORT PROTEIN YDHP"/>
    <property type="match status" value="1"/>
</dbReference>
<dbReference type="CDD" id="cd17324">
    <property type="entry name" value="MFS_NepI_like"/>
    <property type="match status" value="1"/>
</dbReference>
<feature type="transmembrane region" description="Helical" evidence="6">
    <location>
        <begin position="12"/>
        <end position="32"/>
    </location>
</feature>
<evidence type="ECO:0000259" key="7">
    <source>
        <dbReference type="PROSITE" id="PS50850"/>
    </source>
</evidence>
<feature type="transmembrane region" description="Helical" evidence="6">
    <location>
        <begin position="330"/>
        <end position="351"/>
    </location>
</feature>
<feature type="transmembrane region" description="Helical" evidence="6">
    <location>
        <begin position="363"/>
        <end position="381"/>
    </location>
</feature>
<feature type="transmembrane region" description="Helical" evidence="6">
    <location>
        <begin position="136"/>
        <end position="155"/>
    </location>
</feature>
<protein>
    <submittedName>
        <fullName evidence="8">MFS transporter</fullName>
    </submittedName>
</protein>
<comment type="subcellular location">
    <subcellularLocation>
        <location evidence="1">Cell membrane</location>
        <topology evidence="1">Multi-pass membrane protein</topology>
    </subcellularLocation>
</comment>
<dbReference type="InterPro" id="IPR036259">
    <property type="entry name" value="MFS_trans_sf"/>
</dbReference>